<protein>
    <submittedName>
        <fullName evidence="2">Aldo/keto reductase</fullName>
    </submittedName>
</protein>
<dbReference type="InterPro" id="IPR020471">
    <property type="entry name" value="AKR"/>
</dbReference>
<feature type="domain" description="NADP-dependent oxidoreductase" evidence="1">
    <location>
        <begin position="24"/>
        <end position="270"/>
    </location>
</feature>
<dbReference type="PROSITE" id="PS00062">
    <property type="entry name" value="ALDOKETO_REDUCTASE_2"/>
    <property type="match status" value="1"/>
</dbReference>
<organism evidence="2">
    <name type="scientific">Ignisphaera aggregans</name>
    <dbReference type="NCBI Taxonomy" id="334771"/>
    <lineage>
        <taxon>Archaea</taxon>
        <taxon>Thermoproteota</taxon>
        <taxon>Thermoprotei</taxon>
        <taxon>Desulfurococcales</taxon>
        <taxon>Desulfurococcaceae</taxon>
        <taxon>Ignisphaera</taxon>
    </lineage>
</organism>
<evidence type="ECO:0000313" key="2">
    <source>
        <dbReference type="EMBL" id="HGQ36696.1"/>
    </source>
</evidence>
<dbReference type="Gene3D" id="3.20.20.100">
    <property type="entry name" value="NADP-dependent oxidoreductase domain"/>
    <property type="match status" value="1"/>
</dbReference>
<proteinExistence type="predicted"/>
<accession>A0A832C9G7</accession>
<gene>
    <name evidence="2" type="ORF">ENU41_08515</name>
</gene>
<dbReference type="SUPFAM" id="SSF51430">
    <property type="entry name" value="NAD(P)-linked oxidoreductase"/>
    <property type="match status" value="1"/>
</dbReference>
<dbReference type="AlphaFoldDB" id="A0A832C9G7"/>
<dbReference type="PANTHER" id="PTHR43638">
    <property type="entry name" value="OXIDOREDUCTASE, ALDO/KETO REDUCTASE FAMILY PROTEIN"/>
    <property type="match status" value="1"/>
</dbReference>
<dbReference type="PRINTS" id="PR00069">
    <property type="entry name" value="ALDKETRDTASE"/>
</dbReference>
<comment type="caution">
    <text evidence="2">The sequence shown here is derived from an EMBL/GenBank/DDBJ whole genome shotgun (WGS) entry which is preliminary data.</text>
</comment>
<sequence length="272" mass="30444">MTSLDSSLYDFKPLSNTGEKVPAIGIGTKGIQDYRAAEGAISYGFSLGLRLVEVSDSYGDGLAEELIGRVVRRFKRDEIFIVLRLNAIKFSHVEAAVKAVYSSLRRMGLSYVDITLADGVNELVDLSVQIKALESLVDKGLTRYIGLSNFKLKDLIKSLELLSRYNIVAVQYKYSVIDKRVEKDLLKFVADKGITFLACSPLEKGTIIKNPKLMLLSSKYGKSPVQVALNYLISRPYVVATPKSERKNHIEEIHGSIGWRLSSEDIRYLERE</sequence>
<dbReference type="GO" id="GO:0016491">
    <property type="term" value="F:oxidoreductase activity"/>
    <property type="evidence" value="ECO:0007669"/>
    <property type="project" value="InterPro"/>
</dbReference>
<dbReference type="InterPro" id="IPR023210">
    <property type="entry name" value="NADP_OxRdtase_dom"/>
</dbReference>
<dbReference type="Pfam" id="PF00248">
    <property type="entry name" value="Aldo_ket_red"/>
    <property type="match status" value="1"/>
</dbReference>
<evidence type="ECO:0000259" key="1">
    <source>
        <dbReference type="Pfam" id="PF00248"/>
    </source>
</evidence>
<dbReference type="EMBL" id="DTCK01000045">
    <property type="protein sequence ID" value="HGQ36696.1"/>
    <property type="molecule type" value="Genomic_DNA"/>
</dbReference>
<reference evidence="2" key="1">
    <citation type="journal article" date="2020" name="mSystems">
        <title>Genome- and Community-Level Interaction Insights into Carbon Utilization and Element Cycling Functions of Hydrothermarchaeota in Hydrothermal Sediment.</title>
        <authorList>
            <person name="Zhou Z."/>
            <person name="Liu Y."/>
            <person name="Xu W."/>
            <person name="Pan J."/>
            <person name="Luo Z.H."/>
            <person name="Li M."/>
        </authorList>
    </citation>
    <scope>NUCLEOTIDE SEQUENCE</scope>
    <source>
        <strain evidence="2">SpSt-667</strain>
    </source>
</reference>
<dbReference type="PANTHER" id="PTHR43638:SF3">
    <property type="entry name" value="ALDEHYDE REDUCTASE"/>
    <property type="match status" value="1"/>
</dbReference>
<dbReference type="InterPro" id="IPR018170">
    <property type="entry name" value="Aldo/ket_reductase_CS"/>
</dbReference>
<name>A0A832C9G7_9CREN</name>
<dbReference type="InterPro" id="IPR036812">
    <property type="entry name" value="NAD(P)_OxRdtase_dom_sf"/>
</dbReference>